<evidence type="ECO:0000313" key="4">
    <source>
        <dbReference type="Proteomes" id="UP001558101"/>
    </source>
</evidence>
<dbReference type="PANTHER" id="PTHR40606">
    <property type="match status" value="1"/>
</dbReference>
<dbReference type="InterPro" id="IPR051141">
    <property type="entry name" value="UPF0339_domain"/>
</dbReference>
<dbReference type="Pfam" id="PF07411">
    <property type="entry name" value="DUF1508"/>
    <property type="match status" value="1"/>
</dbReference>
<accession>A0ABV3UBN1</accession>
<feature type="domain" description="DUF1508" evidence="2">
    <location>
        <begin position="16"/>
        <end position="60"/>
    </location>
</feature>
<dbReference type="InterPro" id="IPR036913">
    <property type="entry name" value="YegP-like_sf"/>
</dbReference>
<dbReference type="EMBL" id="JBFQXQ010000001">
    <property type="protein sequence ID" value="MEX3170786.1"/>
    <property type="molecule type" value="Genomic_DNA"/>
</dbReference>
<reference evidence="3 4" key="1">
    <citation type="submission" date="2024-07" db="EMBL/GenBank/DDBJ databases">
        <title>Genomes of novel Serratia strains from suburban soil.</title>
        <authorList>
            <person name="Markert E.X."/>
            <person name="Severe K."/>
            <person name="Severe L."/>
            <person name="Twing K.I."/>
            <person name="Ward L.M."/>
        </authorList>
    </citation>
    <scope>NUCLEOTIDE SEQUENCE [LARGE SCALE GENOMIC DNA]</scope>
    <source>
        <strain evidence="3 4">3C-UT</strain>
    </source>
</reference>
<dbReference type="PANTHER" id="PTHR40606:SF1">
    <property type="entry name" value="UPF0339 PROTEIN YEGP"/>
    <property type="match status" value="1"/>
</dbReference>
<evidence type="ECO:0000256" key="1">
    <source>
        <dbReference type="ARBA" id="ARBA00007576"/>
    </source>
</evidence>
<comment type="caution">
    <text evidence="3">The sequence shown here is derived from an EMBL/GenBank/DDBJ whole genome shotgun (WGS) entry which is preliminary data.</text>
</comment>
<dbReference type="SUPFAM" id="SSF160113">
    <property type="entry name" value="YegP-like"/>
    <property type="match status" value="1"/>
</dbReference>
<comment type="similarity">
    <text evidence="1">Belongs to the UPF0339 family. Duplicated subfamily.</text>
</comment>
<dbReference type="Gene3D" id="3.30.160.160">
    <property type="entry name" value="YegP-like"/>
    <property type="match status" value="1"/>
</dbReference>
<keyword evidence="4" id="KW-1185">Reference proteome</keyword>
<dbReference type="InterPro" id="IPR010879">
    <property type="entry name" value="DUF1508"/>
</dbReference>
<dbReference type="RefSeq" id="WP_368453074.1">
    <property type="nucleotide sequence ID" value="NZ_JBFQXQ010000001.1"/>
</dbReference>
<gene>
    <name evidence="3" type="ORF">AB4M04_01645</name>
</gene>
<organism evidence="3 4">
    <name type="scientific">Serratia quinivorans</name>
    <dbReference type="NCBI Taxonomy" id="137545"/>
    <lineage>
        <taxon>Bacteria</taxon>
        <taxon>Pseudomonadati</taxon>
        <taxon>Pseudomonadota</taxon>
        <taxon>Gammaproteobacteria</taxon>
        <taxon>Enterobacterales</taxon>
        <taxon>Yersiniaceae</taxon>
        <taxon>Serratia</taxon>
    </lineage>
</organism>
<dbReference type="Proteomes" id="UP001558101">
    <property type="component" value="Unassembled WGS sequence"/>
</dbReference>
<protein>
    <submittedName>
        <fullName evidence="3">YegP family protein</fullName>
    </submittedName>
</protein>
<name>A0ABV3UBN1_9GAMM</name>
<evidence type="ECO:0000313" key="3">
    <source>
        <dbReference type="EMBL" id="MEX3170786.1"/>
    </source>
</evidence>
<evidence type="ECO:0000259" key="2">
    <source>
        <dbReference type="Pfam" id="PF07411"/>
    </source>
</evidence>
<sequence>MGYYVLKKSGTTLLTEKYYFVLKATNGETIATSEMYSSKQAAQGGIRSVQLNGPTTDIRDETPGLFG</sequence>
<proteinExistence type="inferred from homology"/>